<dbReference type="InterPro" id="IPR005467">
    <property type="entry name" value="His_kinase_dom"/>
</dbReference>
<dbReference type="InterPro" id="IPR035965">
    <property type="entry name" value="PAS-like_dom_sf"/>
</dbReference>
<proteinExistence type="predicted"/>
<evidence type="ECO:0000259" key="9">
    <source>
        <dbReference type="PROSITE" id="PS50109"/>
    </source>
</evidence>
<evidence type="ECO:0000256" key="2">
    <source>
        <dbReference type="ARBA" id="ARBA00012438"/>
    </source>
</evidence>
<dbReference type="PRINTS" id="PR00344">
    <property type="entry name" value="BCTRLSENSOR"/>
</dbReference>
<keyword evidence="6" id="KW-0418">Kinase</keyword>
<reference evidence="11" key="1">
    <citation type="journal article" date="2020" name="Nature">
        <title>Giant virus diversity and host interactions through global metagenomics.</title>
        <authorList>
            <person name="Schulz F."/>
            <person name="Roux S."/>
            <person name="Paez-Espino D."/>
            <person name="Jungbluth S."/>
            <person name="Walsh D.A."/>
            <person name="Denef V.J."/>
            <person name="McMahon K.D."/>
            <person name="Konstantinidis K.T."/>
            <person name="Eloe-Fadrosh E.A."/>
            <person name="Kyrpides N.C."/>
            <person name="Woyke T."/>
        </authorList>
    </citation>
    <scope>NUCLEOTIDE SEQUENCE</scope>
    <source>
        <strain evidence="11">GVMAG-M-3300023174-68</strain>
    </source>
</reference>
<dbReference type="InterPro" id="IPR036890">
    <property type="entry name" value="HATPase_C_sf"/>
</dbReference>
<evidence type="ECO:0000313" key="11">
    <source>
        <dbReference type="EMBL" id="QHT20549.1"/>
    </source>
</evidence>
<dbReference type="SMART" id="SM00448">
    <property type="entry name" value="REC"/>
    <property type="match status" value="2"/>
</dbReference>
<dbReference type="SUPFAM" id="SSF52172">
    <property type="entry name" value="CheY-like"/>
    <property type="match status" value="2"/>
</dbReference>
<dbReference type="InterPro" id="IPR003661">
    <property type="entry name" value="HisK_dim/P_dom"/>
</dbReference>
<organism evidence="11">
    <name type="scientific">viral metagenome</name>
    <dbReference type="NCBI Taxonomy" id="1070528"/>
    <lineage>
        <taxon>unclassified sequences</taxon>
        <taxon>metagenomes</taxon>
        <taxon>organismal metagenomes</taxon>
    </lineage>
</organism>
<evidence type="ECO:0000256" key="8">
    <source>
        <dbReference type="ARBA" id="ARBA00023012"/>
    </source>
</evidence>
<feature type="domain" description="Response regulatory" evidence="10">
    <location>
        <begin position="410"/>
        <end position="525"/>
    </location>
</feature>
<dbReference type="InterPro" id="IPR001789">
    <property type="entry name" value="Sig_transdc_resp-reg_receiver"/>
</dbReference>
<dbReference type="Gene3D" id="3.40.50.2300">
    <property type="match status" value="2"/>
</dbReference>
<dbReference type="AlphaFoldDB" id="A0A6C0DWX9"/>
<name>A0A6C0DWX9_9ZZZZ</name>
<evidence type="ECO:0000256" key="3">
    <source>
        <dbReference type="ARBA" id="ARBA00022553"/>
    </source>
</evidence>
<dbReference type="Pfam" id="PF02518">
    <property type="entry name" value="HATPase_c"/>
    <property type="match status" value="1"/>
</dbReference>
<dbReference type="InterPro" id="IPR011006">
    <property type="entry name" value="CheY-like_superfamily"/>
</dbReference>
<dbReference type="Pfam" id="PF00512">
    <property type="entry name" value="HisKA"/>
    <property type="match status" value="1"/>
</dbReference>
<accession>A0A6C0DWX9</accession>
<dbReference type="FunFam" id="1.10.287.130:FF:000002">
    <property type="entry name" value="Two-component osmosensing histidine kinase"/>
    <property type="match status" value="1"/>
</dbReference>
<dbReference type="Gene3D" id="3.30.565.10">
    <property type="entry name" value="Histidine kinase-like ATPase, C-terminal domain"/>
    <property type="match status" value="1"/>
</dbReference>
<dbReference type="CDD" id="cd17546">
    <property type="entry name" value="REC_hyHK_CKI1_RcsC-like"/>
    <property type="match status" value="2"/>
</dbReference>
<evidence type="ECO:0000256" key="4">
    <source>
        <dbReference type="ARBA" id="ARBA00022679"/>
    </source>
</evidence>
<dbReference type="EC" id="2.7.13.3" evidence="2"/>
<dbReference type="CDD" id="cd16922">
    <property type="entry name" value="HATPase_EvgS-ArcB-TorS-like"/>
    <property type="match status" value="1"/>
</dbReference>
<keyword evidence="4" id="KW-0808">Transferase</keyword>
<dbReference type="InterPro" id="IPR036097">
    <property type="entry name" value="HisK_dim/P_sf"/>
</dbReference>
<dbReference type="PROSITE" id="PS50110">
    <property type="entry name" value="RESPONSE_REGULATORY"/>
    <property type="match status" value="2"/>
</dbReference>
<dbReference type="PANTHER" id="PTHR45339">
    <property type="entry name" value="HYBRID SIGNAL TRANSDUCTION HISTIDINE KINASE J"/>
    <property type="match status" value="1"/>
</dbReference>
<keyword evidence="7" id="KW-0067">ATP-binding</keyword>
<dbReference type="SMART" id="SM00388">
    <property type="entry name" value="HisKA"/>
    <property type="match status" value="1"/>
</dbReference>
<protein>
    <recommendedName>
        <fullName evidence="2">histidine kinase</fullName>
        <ecNumber evidence="2">2.7.13.3</ecNumber>
    </recommendedName>
</protein>
<dbReference type="Gene3D" id="3.30.450.20">
    <property type="entry name" value="PAS domain"/>
    <property type="match status" value="1"/>
</dbReference>
<dbReference type="PANTHER" id="PTHR45339:SF1">
    <property type="entry name" value="HYBRID SIGNAL TRANSDUCTION HISTIDINE KINASE J"/>
    <property type="match status" value="1"/>
</dbReference>
<dbReference type="SMART" id="SM00387">
    <property type="entry name" value="HATPase_c"/>
    <property type="match status" value="1"/>
</dbReference>
<keyword evidence="5" id="KW-0547">Nucleotide-binding</keyword>
<dbReference type="InterPro" id="IPR004358">
    <property type="entry name" value="Sig_transdc_His_kin-like_C"/>
</dbReference>
<evidence type="ECO:0000256" key="6">
    <source>
        <dbReference type="ARBA" id="ARBA00022777"/>
    </source>
</evidence>
<dbReference type="GO" id="GO:0005524">
    <property type="term" value="F:ATP binding"/>
    <property type="evidence" value="ECO:0007669"/>
    <property type="project" value="UniProtKB-KW"/>
</dbReference>
<dbReference type="SUPFAM" id="SSF55785">
    <property type="entry name" value="PYP-like sensor domain (PAS domain)"/>
    <property type="match status" value="1"/>
</dbReference>
<evidence type="ECO:0000256" key="7">
    <source>
        <dbReference type="ARBA" id="ARBA00022840"/>
    </source>
</evidence>
<dbReference type="PROSITE" id="PS50109">
    <property type="entry name" value="HIS_KIN"/>
    <property type="match status" value="1"/>
</dbReference>
<evidence type="ECO:0000259" key="10">
    <source>
        <dbReference type="PROSITE" id="PS50110"/>
    </source>
</evidence>
<dbReference type="SUPFAM" id="SSF55874">
    <property type="entry name" value="ATPase domain of HSP90 chaperone/DNA topoisomerase II/histidine kinase"/>
    <property type="match status" value="1"/>
</dbReference>
<dbReference type="SUPFAM" id="SSF47384">
    <property type="entry name" value="Homodimeric domain of signal transducing histidine kinase"/>
    <property type="match status" value="1"/>
</dbReference>
<keyword evidence="8" id="KW-0902">Two-component regulatory system</keyword>
<dbReference type="InterPro" id="IPR003594">
    <property type="entry name" value="HATPase_dom"/>
</dbReference>
<sequence>MIEPELLKILFNNLPIGLSFFDANKRCICANQCTIKMLYKNYNDNEIYEIYDNLYNDYLSIIHNEDKEEEVKNFLKIQSDGKEVTSNIRLYIHDKAEYRWFSSKKTVFKNHMYLLMLEDIHDNRTMEIQLRQETIKAEEACDHKSIFLANMSHEIRTPLNGIIGMLTLLEDTELNDNQNDYLSMIKECSFNLMTIINDILDFSKLEAGRITLDIKPMSIQECVESTNDIIITKICEKSLEYLYNIDPLINYIKGDTHRIKQVLLNLLTNGIKFTDSGTVILNINYISENEYNKLFELYGTINKYKIKKDMMFLRFDIEDTGCGIDDIDKEKLFKSFSQIDNKITYKIYQGTGLGLAISKELIELMNGCIWLDWSEIGKGSRFSFILKVESYNEVNEILENNNDSILKDKNVLIVDDNLYNRISLTGMIKKWGMRPYAFSNSEEALYFTKIMQFDIGLIDYCMPKIDGPTFASKLREQKEYNNKKMPLVALSSLGEKISKTSKHFKSYLIKPFKESHLKKTCIQLLETNSFNVIKNETQTKIIENNSYQNIDNYIRQNNLDKLKDDIRILLAEDVYINQRVITSFLNKMGFNNIQIVENGQQCFDLIKEQDFDIILLDIRMPIMNGEKALKLIKNYYNIETSKKIPYIIAITAYCLSDDKEKYISLGFDDYIPKPVSYMDLNKCIDNFIKILLRD</sequence>
<feature type="domain" description="Response regulatory" evidence="10">
    <location>
        <begin position="567"/>
        <end position="688"/>
    </location>
</feature>
<dbReference type="Pfam" id="PF00072">
    <property type="entry name" value="Response_reg"/>
    <property type="match status" value="2"/>
</dbReference>
<evidence type="ECO:0000256" key="1">
    <source>
        <dbReference type="ARBA" id="ARBA00000085"/>
    </source>
</evidence>
<dbReference type="Gene3D" id="1.10.287.130">
    <property type="match status" value="1"/>
</dbReference>
<keyword evidence="3" id="KW-0597">Phosphoprotein</keyword>
<dbReference type="GO" id="GO:0000155">
    <property type="term" value="F:phosphorelay sensor kinase activity"/>
    <property type="evidence" value="ECO:0007669"/>
    <property type="project" value="InterPro"/>
</dbReference>
<evidence type="ECO:0000256" key="5">
    <source>
        <dbReference type="ARBA" id="ARBA00022741"/>
    </source>
</evidence>
<feature type="domain" description="Histidine kinase" evidence="9">
    <location>
        <begin position="150"/>
        <end position="390"/>
    </location>
</feature>
<comment type="catalytic activity">
    <reaction evidence="1">
        <text>ATP + protein L-histidine = ADP + protein N-phospho-L-histidine.</text>
        <dbReference type="EC" id="2.7.13.3"/>
    </reaction>
</comment>
<dbReference type="EMBL" id="MN739679">
    <property type="protein sequence ID" value="QHT20549.1"/>
    <property type="molecule type" value="Genomic_DNA"/>
</dbReference>
<dbReference type="CDD" id="cd00082">
    <property type="entry name" value="HisKA"/>
    <property type="match status" value="1"/>
</dbReference>
<dbReference type="FunFam" id="3.30.565.10:FF:000010">
    <property type="entry name" value="Sensor histidine kinase RcsC"/>
    <property type="match status" value="1"/>
</dbReference>